<accession>F9WJN7</accession>
<dbReference type="AlphaFoldDB" id="F9WJN7"/>
<dbReference type="Proteomes" id="UP000000702">
    <property type="component" value="Unassembled WGS sequence"/>
</dbReference>
<reference evidence="3" key="1">
    <citation type="submission" date="2011-07" db="EMBL/GenBank/DDBJ databases">
        <title>Divergent evolution of antigenic variation in African trypanosomes.</title>
        <authorList>
            <person name="Jackson A.P."/>
            <person name="Berry A."/>
            <person name="Allison H.C."/>
            <person name="Burton P."/>
            <person name="Anderson J."/>
            <person name="Aslett M."/>
            <person name="Brown R."/>
            <person name="Corton N."/>
            <person name="Harris D."/>
            <person name="Hauser H."/>
            <person name="Gamble J."/>
            <person name="Gilderthorp R."/>
            <person name="McQuillan J."/>
            <person name="Quail M.A."/>
            <person name="Sanders M."/>
            <person name="Van Tonder A."/>
            <person name="Ginger M.L."/>
            <person name="Donelson J.E."/>
            <person name="Field M.C."/>
            <person name="Barry J.D."/>
            <person name="Berriman M."/>
            <person name="Hertz-Fowler C."/>
        </authorList>
    </citation>
    <scope>NUCLEOTIDE SEQUENCE [LARGE SCALE GENOMIC DNA]</scope>
    <source>
        <strain evidence="3">IL3000</strain>
    </source>
</reference>
<dbReference type="EMBL" id="CAEQ01002750">
    <property type="protein sequence ID" value="CCD17544.1"/>
    <property type="molecule type" value="Genomic_DNA"/>
</dbReference>
<comment type="caution">
    <text evidence="2">The sequence shown here is derived from an EMBL/GenBank/DDBJ whole genome shotgun (WGS) entry which is preliminary data.</text>
</comment>
<proteinExistence type="predicted"/>
<evidence type="ECO:0000313" key="2">
    <source>
        <dbReference type="EMBL" id="CCD17544.1"/>
    </source>
</evidence>
<protein>
    <submittedName>
        <fullName evidence="2">WGS project CAEQ00000000 data, annotated contig 933</fullName>
    </submittedName>
</protein>
<feature type="region of interest" description="Disordered" evidence="1">
    <location>
        <begin position="47"/>
        <end position="130"/>
    </location>
</feature>
<reference evidence="2 3" key="2">
    <citation type="journal article" date="2012" name="Proc. Natl. Acad. Sci. U.S.A.">
        <title>Antigenic diversity is generated by distinct evolutionary mechanisms in African trypanosome species.</title>
        <authorList>
            <person name="Jackson A.P."/>
            <person name="Berry A."/>
            <person name="Aslett M."/>
            <person name="Allison H.C."/>
            <person name="Burton P."/>
            <person name="Vavrova-Anderson J."/>
            <person name="Brown R."/>
            <person name="Browne H."/>
            <person name="Corton N."/>
            <person name="Hauser H."/>
            <person name="Gamble J."/>
            <person name="Gilderthorp R."/>
            <person name="Marcello L."/>
            <person name="McQuillan J."/>
            <person name="Otto T.D."/>
            <person name="Quail M.A."/>
            <person name="Sanders M.J."/>
            <person name="van Tonder A."/>
            <person name="Ginger M.L."/>
            <person name="Field M.C."/>
            <person name="Barry J.D."/>
            <person name="Hertz-Fowler C."/>
            <person name="Berriman M."/>
        </authorList>
    </citation>
    <scope>NUCLEOTIDE SEQUENCE [LARGE SCALE GENOMIC DNA]</scope>
    <source>
        <strain evidence="2 3">IL3000</strain>
    </source>
</reference>
<evidence type="ECO:0000313" key="3">
    <source>
        <dbReference type="Proteomes" id="UP000000702"/>
    </source>
</evidence>
<feature type="compositionally biased region" description="Polar residues" evidence="1">
    <location>
        <begin position="47"/>
        <end position="90"/>
    </location>
</feature>
<gene>
    <name evidence="2" type="ORF">TCIL3000_0_23580</name>
</gene>
<feature type="compositionally biased region" description="Pro residues" evidence="1">
    <location>
        <begin position="94"/>
        <end position="103"/>
    </location>
</feature>
<organism evidence="2 3">
    <name type="scientific">Trypanosoma congolense (strain IL3000)</name>
    <dbReference type="NCBI Taxonomy" id="1068625"/>
    <lineage>
        <taxon>Eukaryota</taxon>
        <taxon>Discoba</taxon>
        <taxon>Euglenozoa</taxon>
        <taxon>Kinetoplastea</taxon>
        <taxon>Metakinetoplastina</taxon>
        <taxon>Trypanosomatida</taxon>
        <taxon>Trypanosomatidae</taxon>
        <taxon>Trypanosoma</taxon>
        <taxon>Nannomonas</taxon>
    </lineage>
</organism>
<evidence type="ECO:0000256" key="1">
    <source>
        <dbReference type="SAM" id="MobiDB-lite"/>
    </source>
</evidence>
<feature type="compositionally biased region" description="Polar residues" evidence="1">
    <location>
        <begin position="110"/>
        <end position="123"/>
    </location>
</feature>
<feature type="region of interest" description="Disordered" evidence="1">
    <location>
        <begin position="1"/>
        <end position="20"/>
    </location>
</feature>
<keyword evidence="3" id="KW-1185">Reference proteome</keyword>
<sequence>MSNSPEEERPLPTPEDEQRRATVLQMIEDNIAMAQHGEVMTASLQKMSEGLSRQQATMPQTHTPVVPCTISTPSDSSTLLQSPQTNSTQLPSPSARPPRPPVAPTSATRQTVSPTSRTRSMGQGLQGSIPLYSEGHRVRLEECDKVGSTILKQLCCENPDMVESRYNSEDGFPRCFLRQVRNSADARPLNMPDIPIGTEIISPFGSRRMVLDQIRQRRTAIQVLEAEITGQRVVNLHNTRTDLRTFQCLDAPDVEFTTEMQVALRSFTGTLFILERYGPAITVEGIIKTYGATWGDHLKWMGRIDDTGNPIRGADATGRYDNYRTAFQAVCYWADHHERTICALAGPLAHQVVTFSPNDYNDMCSAFTTYVIILVGKIHAGKRINPSQIRQRYMQGITDELQDTIDEHLNSFIQRKYNRTGRNRRPLQPRG</sequence>
<name>F9WJN7_TRYCI</name>
<dbReference type="VEuPathDB" id="TriTrypDB:TcIL3000_0_23580"/>